<dbReference type="AlphaFoldDB" id="I3X6F0"/>
<reference evidence="2 3" key="1">
    <citation type="journal article" date="2012" name="J. Bacteriol.">
        <title>Complete genome sequence of the broad-host-range strain Sinorhizobium fredii USDA257.</title>
        <authorList>
            <person name="Schuldes J."/>
            <person name="Rodriguez Orbegoso M."/>
            <person name="Schmeisser C."/>
            <person name="Krishnan H.B."/>
            <person name="Daniel R."/>
            <person name="Streit W.R."/>
        </authorList>
    </citation>
    <scope>NUCLEOTIDE SEQUENCE [LARGE SCALE GENOMIC DNA]</scope>
    <source>
        <strain evidence="2 3">USDA 257</strain>
    </source>
</reference>
<evidence type="ECO:0000313" key="3">
    <source>
        <dbReference type="Proteomes" id="UP000006180"/>
    </source>
</evidence>
<dbReference type="eggNOG" id="ENOG5034C9G">
    <property type="taxonomic scope" value="Bacteria"/>
</dbReference>
<name>I3X6F0_SINF2</name>
<dbReference type="Proteomes" id="UP000006180">
    <property type="component" value="Chromosome"/>
</dbReference>
<dbReference type="SUPFAM" id="SSF52266">
    <property type="entry name" value="SGNH hydrolase"/>
    <property type="match status" value="1"/>
</dbReference>
<dbReference type="GO" id="GO:0016788">
    <property type="term" value="F:hydrolase activity, acting on ester bonds"/>
    <property type="evidence" value="ECO:0007669"/>
    <property type="project" value="UniProtKB-ARBA"/>
</dbReference>
<sequence length="378" mass="42433">MATSIFRKLKINLGFRRRPPKKAGSTICLFGTSNGVVKNGYADVFSKSRYDVRHFKNFSLGACTSSYVFYYADKVDFSKIDFCILDLCVNDGRWIENKQVSPDTWTKVLRDFCSRVMSAGCLPIILILPSPDFVASSPTIRSLATDVSRELQVPFFDGYDVLAKSLDIGGTKHERFFRDSIHVHEWFGQEIAKLIVADLPRIRRERLSPGRTQQISVSRHELVTIASPQGGESVERGTSLIKERFVPIRSEDAETNIPVPTGSQAVSVCIDLMSSNGYLELVGDIAALQKVTSSYYSPQWSESPRALLAFRPVEKEIQALGRCNNNPRNSWQSREATCRRKCFSSNDARTRGKKARNQNRRADNVFGGSRHGVTDSIQ</sequence>
<dbReference type="HOGENOM" id="CLU_731372_0_0_5"/>
<proteinExistence type="predicted"/>
<protein>
    <submittedName>
        <fullName evidence="2">Uncharacterized protein</fullName>
    </submittedName>
</protein>
<evidence type="ECO:0000313" key="2">
    <source>
        <dbReference type="EMBL" id="AFL51456.1"/>
    </source>
</evidence>
<dbReference type="EMBL" id="CP003563">
    <property type="protein sequence ID" value="AFL51456.1"/>
    <property type="molecule type" value="Genomic_DNA"/>
</dbReference>
<dbReference type="PATRIC" id="fig|1185652.3.peg.2995"/>
<evidence type="ECO:0000256" key="1">
    <source>
        <dbReference type="SAM" id="MobiDB-lite"/>
    </source>
</evidence>
<feature type="region of interest" description="Disordered" evidence="1">
    <location>
        <begin position="347"/>
        <end position="378"/>
    </location>
</feature>
<accession>I3X6F0</accession>
<dbReference type="InterPro" id="IPR036514">
    <property type="entry name" value="SGNH_hydro_sf"/>
</dbReference>
<dbReference type="KEGG" id="sfd:USDA257_c28850"/>
<gene>
    <name evidence="2" type="ORF">USDA257_c28850</name>
</gene>
<organism evidence="2 3">
    <name type="scientific">Sinorhizobium fredii (strain USDA 257)</name>
    <dbReference type="NCBI Taxonomy" id="1185652"/>
    <lineage>
        <taxon>Bacteria</taxon>
        <taxon>Pseudomonadati</taxon>
        <taxon>Pseudomonadota</taxon>
        <taxon>Alphaproteobacteria</taxon>
        <taxon>Hyphomicrobiales</taxon>
        <taxon>Rhizobiaceae</taxon>
        <taxon>Sinorhizobium/Ensifer group</taxon>
        <taxon>Sinorhizobium</taxon>
    </lineage>
</organism>
<dbReference type="Gene3D" id="3.40.50.1110">
    <property type="entry name" value="SGNH hydrolase"/>
    <property type="match status" value="1"/>
</dbReference>